<sequence length="225" mass="26353">MRQRVLHEFHDLAGHPGEQETARAIHNRFHWPNIPKSVRNHVKLCWICACGKKSKTSVTDMRPHQPTKPWEMVAVDLMGPYPITARRKRFILVLTDLFSRWVEAFPIATSDTQKLITIMEDEVFGRWGYPRSILSDNGPQFRSTLWQESCKKWQVKYHTTAIYSPRANPTERRNQEIKKGLRLSLMNRQHNQWDLKLPAILYHLRGRQNAATGFTPAKILFGERT</sequence>
<dbReference type="AlphaFoldDB" id="A0A6H5HYE8"/>
<dbReference type="EC" id="2.7.7.49" evidence="1"/>
<dbReference type="InterPro" id="IPR001584">
    <property type="entry name" value="Integrase_cat-core"/>
</dbReference>
<evidence type="ECO:0000313" key="3">
    <source>
        <dbReference type="EMBL" id="CAB0028823.1"/>
    </source>
</evidence>
<accession>A0A6H5HYE8</accession>
<dbReference type="InterPro" id="IPR012337">
    <property type="entry name" value="RNaseH-like_sf"/>
</dbReference>
<dbReference type="Gene3D" id="1.10.340.70">
    <property type="match status" value="1"/>
</dbReference>
<dbReference type="EMBL" id="CADCXV010000202">
    <property type="protein sequence ID" value="CAB0028823.1"/>
    <property type="molecule type" value="Genomic_DNA"/>
</dbReference>
<dbReference type="SUPFAM" id="SSF53098">
    <property type="entry name" value="Ribonuclease H-like"/>
    <property type="match status" value="1"/>
</dbReference>
<dbReference type="InterPro" id="IPR050951">
    <property type="entry name" value="Retrovirus_Pol_polyprotein"/>
</dbReference>
<evidence type="ECO:0000259" key="2">
    <source>
        <dbReference type="PROSITE" id="PS50994"/>
    </source>
</evidence>
<dbReference type="InterPro" id="IPR041588">
    <property type="entry name" value="Integrase_H2C2"/>
</dbReference>
<dbReference type="GO" id="GO:0003964">
    <property type="term" value="F:RNA-directed DNA polymerase activity"/>
    <property type="evidence" value="ECO:0007669"/>
    <property type="project" value="UniProtKB-EC"/>
</dbReference>
<reference evidence="3 4" key="1">
    <citation type="submission" date="2020-02" db="EMBL/GenBank/DDBJ databases">
        <authorList>
            <person name="Ferguson B K."/>
        </authorList>
    </citation>
    <scope>NUCLEOTIDE SEQUENCE [LARGE SCALE GENOMIC DNA]</scope>
</reference>
<dbReference type="GO" id="GO:0015074">
    <property type="term" value="P:DNA integration"/>
    <property type="evidence" value="ECO:0007669"/>
    <property type="project" value="InterPro"/>
</dbReference>
<dbReference type="Gene3D" id="3.30.420.10">
    <property type="entry name" value="Ribonuclease H-like superfamily/Ribonuclease H"/>
    <property type="match status" value="1"/>
</dbReference>
<feature type="domain" description="Integrase catalytic" evidence="2">
    <location>
        <begin position="65"/>
        <end position="224"/>
    </location>
</feature>
<dbReference type="Proteomes" id="UP000479190">
    <property type="component" value="Unassembled WGS sequence"/>
</dbReference>
<dbReference type="InterPro" id="IPR036397">
    <property type="entry name" value="RNaseH_sf"/>
</dbReference>
<dbReference type="Pfam" id="PF17921">
    <property type="entry name" value="Integrase_H2C2"/>
    <property type="match status" value="1"/>
</dbReference>
<dbReference type="PROSITE" id="PS50994">
    <property type="entry name" value="INTEGRASE"/>
    <property type="match status" value="1"/>
</dbReference>
<protein>
    <recommendedName>
        <fullName evidence="1">RNA-directed DNA polymerase</fullName>
        <ecNumber evidence="1">2.7.7.49</ecNumber>
    </recommendedName>
</protein>
<keyword evidence="4" id="KW-1185">Reference proteome</keyword>
<evidence type="ECO:0000313" key="4">
    <source>
        <dbReference type="Proteomes" id="UP000479190"/>
    </source>
</evidence>
<dbReference type="Pfam" id="PF00665">
    <property type="entry name" value="rve"/>
    <property type="match status" value="1"/>
</dbReference>
<proteinExistence type="predicted"/>
<name>A0A6H5HYE8_9HYME</name>
<organism evidence="3 4">
    <name type="scientific">Trichogramma brassicae</name>
    <dbReference type="NCBI Taxonomy" id="86971"/>
    <lineage>
        <taxon>Eukaryota</taxon>
        <taxon>Metazoa</taxon>
        <taxon>Ecdysozoa</taxon>
        <taxon>Arthropoda</taxon>
        <taxon>Hexapoda</taxon>
        <taxon>Insecta</taxon>
        <taxon>Pterygota</taxon>
        <taxon>Neoptera</taxon>
        <taxon>Endopterygota</taxon>
        <taxon>Hymenoptera</taxon>
        <taxon>Apocrita</taxon>
        <taxon>Proctotrupomorpha</taxon>
        <taxon>Chalcidoidea</taxon>
        <taxon>Trichogrammatidae</taxon>
        <taxon>Trichogramma</taxon>
    </lineage>
</organism>
<dbReference type="GO" id="GO:0003676">
    <property type="term" value="F:nucleic acid binding"/>
    <property type="evidence" value="ECO:0007669"/>
    <property type="project" value="InterPro"/>
</dbReference>
<dbReference type="PANTHER" id="PTHR37984">
    <property type="entry name" value="PROTEIN CBG26694"/>
    <property type="match status" value="1"/>
</dbReference>
<dbReference type="OrthoDB" id="7697376at2759"/>
<dbReference type="PANTHER" id="PTHR37984:SF5">
    <property type="entry name" value="PROTEIN NYNRIN-LIKE"/>
    <property type="match status" value="1"/>
</dbReference>
<gene>
    <name evidence="3" type="ORF">TBRA_LOCUS944</name>
</gene>
<evidence type="ECO:0000256" key="1">
    <source>
        <dbReference type="ARBA" id="ARBA00012493"/>
    </source>
</evidence>